<organism evidence="1 2">
    <name type="scientific">Choiromyces venosus 120613-1</name>
    <dbReference type="NCBI Taxonomy" id="1336337"/>
    <lineage>
        <taxon>Eukaryota</taxon>
        <taxon>Fungi</taxon>
        <taxon>Dikarya</taxon>
        <taxon>Ascomycota</taxon>
        <taxon>Pezizomycotina</taxon>
        <taxon>Pezizomycetes</taxon>
        <taxon>Pezizales</taxon>
        <taxon>Tuberaceae</taxon>
        <taxon>Choiromyces</taxon>
    </lineage>
</organism>
<accession>A0A3N4J5V5</accession>
<dbReference type="EMBL" id="ML120483">
    <property type="protein sequence ID" value="RPA91981.1"/>
    <property type="molecule type" value="Genomic_DNA"/>
</dbReference>
<dbReference type="AlphaFoldDB" id="A0A3N4J5V5"/>
<sequence length="140" mass="16723">MPAPHPDGIWYKRAVEIRTLNLIFPGLLIVGLSLDPGENVVTLHAYTEDDENLHKNVVEHIDRQNRVYVTQEFEQNSAKFYDENGQWWDDVPERKDIPLCFAMRDLLRKKFSELTALCETFFRFRWWHSTRWKQTLDSNL</sequence>
<keyword evidence="2" id="KW-1185">Reference proteome</keyword>
<evidence type="ECO:0000313" key="2">
    <source>
        <dbReference type="Proteomes" id="UP000276215"/>
    </source>
</evidence>
<gene>
    <name evidence="1" type="ORF">L873DRAFT_1794552</name>
</gene>
<name>A0A3N4J5V5_9PEZI</name>
<dbReference type="Proteomes" id="UP000276215">
    <property type="component" value="Unassembled WGS sequence"/>
</dbReference>
<reference evidence="1 2" key="1">
    <citation type="journal article" date="2018" name="Nat. Ecol. Evol.">
        <title>Pezizomycetes genomes reveal the molecular basis of ectomycorrhizal truffle lifestyle.</title>
        <authorList>
            <person name="Murat C."/>
            <person name="Payen T."/>
            <person name="Noel B."/>
            <person name="Kuo A."/>
            <person name="Morin E."/>
            <person name="Chen J."/>
            <person name="Kohler A."/>
            <person name="Krizsan K."/>
            <person name="Balestrini R."/>
            <person name="Da Silva C."/>
            <person name="Montanini B."/>
            <person name="Hainaut M."/>
            <person name="Levati E."/>
            <person name="Barry K.W."/>
            <person name="Belfiori B."/>
            <person name="Cichocki N."/>
            <person name="Clum A."/>
            <person name="Dockter R.B."/>
            <person name="Fauchery L."/>
            <person name="Guy J."/>
            <person name="Iotti M."/>
            <person name="Le Tacon F."/>
            <person name="Lindquist E.A."/>
            <person name="Lipzen A."/>
            <person name="Malagnac F."/>
            <person name="Mello A."/>
            <person name="Molinier V."/>
            <person name="Miyauchi S."/>
            <person name="Poulain J."/>
            <person name="Riccioni C."/>
            <person name="Rubini A."/>
            <person name="Sitrit Y."/>
            <person name="Splivallo R."/>
            <person name="Traeger S."/>
            <person name="Wang M."/>
            <person name="Zifcakova L."/>
            <person name="Wipf D."/>
            <person name="Zambonelli A."/>
            <person name="Paolocci F."/>
            <person name="Nowrousian M."/>
            <person name="Ottonello S."/>
            <person name="Baldrian P."/>
            <person name="Spatafora J.W."/>
            <person name="Henrissat B."/>
            <person name="Nagy L.G."/>
            <person name="Aury J.M."/>
            <person name="Wincker P."/>
            <person name="Grigoriev I.V."/>
            <person name="Bonfante P."/>
            <person name="Martin F.M."/>
        </authorList>
    </citation>
    <scope>NUCLEOTIDE SEQUENCE [LARGE SCALE GENOMIC DNA]</scope>
    <source>
        <strain evidence="1 2">120613-1</strain>
    </source>
</reference>
<evidence type="ECO:0000313" key="1">
    <source>
        <dbReference type="EMBL" id="RPA91981.1"/>
    </source>
</evidence>
<proteinExistence type="predicted"/>
<protein>
    <submittedName>
        <fullName evidence="1">Uncharacterized protein</fullName>
    </submittedName>
</protein>